<dbReference type="PANTHER" id="PTHR43433">
    <property type="entry name" value="HYDROLASE, ALPHA/BETA FOLD FAMILY PROTEIN"/>
    <property type="match status" value="1"/>
</dbReference>
<dbReference type="AlphaFoldDB" id="D3Q2Z9"/>
<keyword evidence="3" id="KW-1185">Reference proteome</keyword>
<dbReference type="PANTHER" id="PTHR43433:SF5">
    <property type="entry name" value="AB HYDROLASE-1 DOMAIN-CONTAINING PROTEIN"/>
    <property type="match status" value="1"/>
</dbReference>
<reference evidence="2 3" key="1">
    <citation type="journal article" date="2009" name="Stand. Genomic Sci.">
        <title>Complete genome sequence of Stackebrandtia nassauensis type strain (LLR-40K-21).</title>
        <authorList>
            <person name="Munk C."/>
            <person name="Lapidus A."/>
            <person name="Copeland A."/>
            <person name="Jando M."/>
            <person name="Mayilraj S."/>
            <person name="Glavina Del Rio T."/>
            <person name="Nolan M."/>
            <person name="Chen F."/>
            <person name="Lucas S."/>
            <person name="Tice H."/>
            <person name="Cheng J.F."/>
            <person name="Han C."/>
            <person name="Detter J.C."/>
            <person name="Bruce D."/>
            <person name="Goodwin L."/>
            <person name="Chain P."/>
            <person name="Pitluck S."/>
            <person name="Goker M."/>
            <person name="Ovchinikova G."/>
            <person name="Pati A."/>
            <person name="Ivanova N."/>
            <person name="Mavromatis K."/>
            <person name="Chen A."/>
            <person name="Palaniappan K."/>
            <person name="Land M."/>
            <person name="Hauser L."/>
            <person name="Chang Y.J."/>
            <person name="Jeffries C.D."/>
            <person name="Bristow J."/>
            <person name="Eisen J.A."/>
            <person name="Markowitz V."/>
            <person name="Hugenholtz P."/>
            <person name="Kyrpides N.C."/>
            <person name="Klenk H.P."/>
        </authorList>
    </citation>
    <scope>NUCLEOTIDE SEQUENCE [LARGE SCALE GENOMIC DNA]</scope>
    <source>
        <strain evidence="3">DSM 44728 / CIP 108903 / NRRL B-16338 / NBRC 102104 / LLR-40K-21</strain>
    </source>
</reference>
<dbReference type="STRING" id="446470.Snas_0251"/>
<dbReference type="InterPro" id="IPR050471">
    <property type="entry name" value="AB_hydrolase"/>
</dbReference>
<keyword evidence="2" id="KW-0378">Hydrolase</keyword>
<dbReference type="KEGG" id="sna:Snas_0251"/>
<dbReference type="InterPro" id="IPR000073">
    <property type="entry name" value="AB_hydrolase_1"/>
</dbReference>
<feature type="domain" description="AB hydrolase-1" evidence="1">
    <location>
        <begin position="36"/>
        <end position="274"/>
    </location>
</feature>
<evidence type="ECO:0000313" key="3">
    <source>
        <dbReference type="Proteomes" id="UP000000844"/>
    </source>
</evidence>
<dbReference type="HOGENOM" id="CLU_020336_0_1_11"/>
<dbReference type="Gene3D" id="3.40.50.1820">
    <property type="entry name" value="alpha/beta hydrolase"/>
    <property type="match status" value="1"/>
</dbReference>
<dbReference type="InterPro" id="IPR029058">
    <property type="entry name" value="AB_hydrolase_fold"/>
</dbReference>
<proteinExistence type="predicted"/>
<dbReference type="SUPFAM" id="SSF53474">
    <property type="entry name" value="alpha/beta-Hydrolases"/>
    <property type="match status" value="1"/>
</dbReference>
<dbReference type="EMBL" id="CP001778">
    <property type="protein sequence ID" value="ADD39969.1"/>
    <property type="molecule type" value="Genomic_DNA"/>
</dbReference>
<dbReference type="GO" id="GO:0004806">
    <property type="term" value="F:triacylglycerol lipase activity"/>
    <property type="evidence" value="ECO:0007669"/>
    <property type="project" value="TreeGrafter"/>
</dbReference>
<evidence type="ECO:0000259" key="1">
    <source>
        <dbReference type="Pfam" id="PF00561"/>
    </source>
</evidence>
<dbReference type="GO" id="GO:0046503">
    <property type="term" value="P:glycerolipid catabolic process"/>
    <property type="evidence" value="ECO:0007669"/>
    <property type="project" value="TreeGrafter"/>
</dbReference>
<dbReference type="eggNOG" id="COG2267">
    <property type="taxonomic scope" value="Bacteria"/>
</dbReference>
<dbReference type="RefSeq" id="WP_013015540.1">
    <property type="nucleotide sequence ID" value="NC_013947.1"/>
</dbReference>
<dbReference type="ESTHER" id="stanl-d3q2z9">
    <property type="family name" value="Aclacinomycin-methylesterase_RdmC"/>
</dbReference>
<protein>
    <submittedName>
        <fullName evidence="2">Alpha/beta hydrolase fold protein</fullName>
    </submittedName>
</protein>
<dbReference type="Pfam" id="PF00561">
    <property type="entry name" value="Abhydrolase_1"/>
    <property type="match status" value="1"/>
</dbReference>
<sequence>MSTSYTMNGDLRIAYEDHGGHGGDPLLLVMGTAFSRFWWPPKFIATLVEAGFHVASYDHRDAGESDRWPDQPKANPIASQFRKGKLAYTAAEQASDGVAVLNALGWDGAHLFGHSMGGLVAQHIALGFPGVARTVTTSAAVPAAASRLGLLRYVRPGVLVKLSRAKYPRGPEGDVAAAIGYARMLAAPDYPLDEEYAREAAERDRACGIDPRDTQAQARQTGARWSGPGPEALTVPLLSFHGDADPLLRLSAARDLTAAAPDSRLIVVPGVGHTLPGPLFADYVAEVRRHVDRWATSAPRLRFSRAY</sequence>
<dbReference type="Proteomes" id="UP000000844">
    <property type="component" value="Chromosome"/>
</dbReference>
<name>D3Q2Z9_STANL</name>
<evidence type="ECO:0000313" key="2">
    <source>
        <dbReference type="EMBL" id="ADD39969.1"/>
    </source>
</evidence>
<dbReference type="OrthoDB" id="8957634at2"/>
<organism evidence="2 3">
    <name type="scientific">Stackebrandtia nassauensis (strain DSM 44728 / CIP 108903 / NRRL B-16338 / NBRC 102104 / LLR-40K-21)</name>
    <dbReference type="NCBI Taxonomy" id="446470"/>
    <lineage>
        <taxon>Bacteria</taxon>
        <taxon>Bacillati</taxon>
        <taxon>Actinomycetota</taxon>
        <taxon>Actinomycetes</taxon>
        <taxon>Glycomycetales</taxon>
        <taxon>Glycomycetaceae</taxon>
        <taxon>Stackebrandtia</taxon>
    </lineage>
</organism>
<accession>D3Q2Z9</accession>
<gene>
    <name evidence="2" type="ordered locus">Snas_0251</name>
</gene>